<dbReference type="SUPFAM" id="SSF55961">
    <property type="entry name" value="Bet v1-like"/>
    <property type="match status" value="1"/>
</dbReference>
<sequence>MRISFECFDTLSRKRIDLPVTSFFFLTQKMSFNPMKWKTRSILHSVLGAVLLYILFVYKKKHQVMFEGIINKSDPKLVWEFVADFSNMKKLNPTIEDFNVLDEGGNYDHWKYSVRYTEHLSHLPMIRNVAHGYYAVKPDNHGYVISSRHLTCFFLDFGCLESISQFRFEVHGTEDTRCIETVQYECPIAFSPLCHREVMYQREEILKRLKSEFAVNNRREN</sequence>
<keyword evidence="3" id="KW-1185">Reference proteome</keyword>
<dbReference type="EMBL" id="KQ980159">
    <property type="protein sequence ID" value="KYN17411.1"/>
    <property type="molecule type" value="Genomic_DNA"/>
</dbReference>
<reference evidence="2 3" key="1">
    <citation type="submission" date="2015-09" db="EMBL/GenBank/DDBJ databases">
        <title>Trachymyrmex cornetzi WGS genome.</title>
        <authorList>
            <person name="Nygaard S."/>
            <person name="Hu H."/>
            <person name="Boomsma J."/>
            <person name="Zhang G."/>
        </authorList>
    </citation>
    <scope>NUCLEOTIDE SEQUENCE [LARGE SCALE GENOMIC DNA]</scope>
    <source>
        <strain evidence="2">Tcor2-1</strain>
        <tissue evidence="2">Whole body</tissue>
    </source>
</reference>
<evidence type="ECO:0000313" key="2">
    <source>
        <dbReference type="EMBL" id="KYN17411.1"/>
    </source>
</evidence>
<name>A0A151J498_9HYME</name>
<evidence type="ECO:0000256" key="1">
    <source>
        <dbReference type="SAM" id="Phobius"/>
    </source>
</evidence>
<organism evidence="2 3">
    <name type="scientific">Trachymyrmex cornetzi</name>
    <dbReference type="NCBI Taxonomy" id="471704"/>
    <lineage>
        <taxon>Eukaryota</taxon>
        <taxon>Metazoa</taxon>
        <taxon>Ecdysozoa</taxon>
        <taxon>Arthropoda</taxon>
        <taxon>Hexapoda</taxon>
        <taxon>Insecta</taxon>
        <taxon>Pterygota</taxon>
        <taxon>Neoptera</taxon>
        <taxon>Endopterygota</taxon>
        <taxon>Hymenoptera</taxon>
        <taxon>Apocrita</taxon>
        <taxon>Aculeata</taxon>
        <taxon>Formicoidea</taxon>
        <taxon>Formicidae</taxon>
        <taxon>Myrmicinae</taxon>
        <taxon>Trachymyrmex</taxon>
    </lineage>
</organism>
<dbReference type="AlphaFoldDB" id="A0A151J498"/>
<feature type="transmembrane region" description="Helical" evidence="1">
    <location>
        <begin position="41"/>
        <end position="58"/>
    </location>
</feature>
<dbReference type="Proteomes" id="UP000078492">
    <property type="component" value="Unassembled WGS sequence"/>
</dbReference>
<keyword evidence="1" id="KW-0472">Membrane</keyword>
<protein>
    <submittedName>
        <fullName evidence="2">Uncharacterized protein</fullName>
    </submittedName>
</protein>
<accession>A0A151J498</accession>
<keyword evidence="1" id="KW-1133">Transmembrane helix</keyword>
<proteinExistence type="predicted"/>
<gene>
    <name evidence="2" type="ORF">ALC57_10283</name>
</gene>
<keyword evidence="1" id="KW-0812">Transmembrane</keyword>
<evidence type="ECO:0000313" key="3">
    <source>
        <dbReference type="Proteomes" id="UP000078492"/>
    </source>
</evidence>